<dbReference type="Proteomes" id="UP000235392">
    <property type="component" value="Unassembled WGS sequence"/>
</dbReference>
<dbReference type="AlphaFoldDB" id="A0A2N5TKK6"/>
<reference evidence="1 2" key="1">
    <citation type="submission" date="2017-11" db="EMBL/GenBank/DDBJ databases">
        <title>De novo assembly and phasing of dikaryotic genomes from two isolates of Puccinia coronata f. sp. avenae, the causal agent of oat crown rust.</title>
        <authorList>
            <person name="Miller M.E."/>
            <person name="Zhang Y."/>
            <person name="Omidvar V."/>
            <person name="Sperschneider J."/>
            <person name="Schwessinger B."/>
            <person name="Raley C."/>
            <person name="Palmer J.M."/>
            <person name="Garnica D."/>
            <person name="Upadhyaya N."/>
            <person name="Rathjen J."/>
            <person name="Taylor J.M."/>
            <person name="Park R.F."/>
            <person name="Dodds P.N."/>
            <person name="Hirsch C.D."/>
            <person name="Kianian S.F."/>
            <person name="Figueroa M."/>
        </authorList>
    </citation>
    <scope>NUCLEOTIDE SEQUENCE [LARGE SCALE GENOMIC DNA]</scope>
    <source>
        <strain evidence="1">12SD80</strain>
    </source>
</reference>
<evidence type="ECO:0000313" key="1">
    <source>
        <dbReference type="EMBL" id="PLW26047.1"/>
    </source>
</evidence>
<gene>
    <name evidence="1" type="ORF">PCASD_26400</name>
</gene>
<evidence type="ECO:0000313" key="2">
    <source>
        <dbReference type="Proteomes" id="UP000235392"/>
    </source>
</evidence>
<proteinExistence type="predicted"/>
<protein>
    <submittedName>
        <fullName evidence="1">Uncharacterized protein</fullName>
    </submittedName>
</protein>
<accession>A0A2N5TKK6</accession>
<name>A0A2N5TKK6_9BASI</name>
<sequence length="75" mass="8357">MVDFPAIHNLRGHELEDPTISKEKKGLEASNKPAGLAADFFFRPTEGRAEAVHNHLPPIHELRDLDKATCNQRSA</sequence>
<dbReference type="EMBL" id="PGCI01000488">
    <property type="protein sequence ID" value="PLW26047.1"/>
    <property type="molecule type" value="Genomic_DNA"/>
</dbReference>
<comment type="caution">
    <text evidence="1">The sequence shown here is derived from an EMBL/GenBank/DDBJ whole genome shotgun (WGS) entry which is preliminary data.</text>
</comment>
<organism evidence="1 2">
    <name type="scientific">Puccinia coronata f. sp. avenae</name>
    <dbReference type="NCBI Taxonomy" id="200324"/>
    <lineage>
        <taxon>Eukaryota</taxon>
        <taxon>Fungi</taxon>
        <taxon>Dikarya</taxon>
        <taxon>Basidiomycota</taxon>
        <taxon>Pucciniomycotina</taxon>
        <taxon>Pucciniomycetes</taxon>
        <taxon>Pucciniales</taxon>
        <taxon>Pucciniaceae</taxon>
        <taxon>Puccinia</taxon>
    </lineage>
</organism>